<evidence type="ECO:0000313" key="2">
    <source>
        <dbReference type="Proteomes" id="UP000708208"/>
    </source>
</evidence>
<name>A0A8J2KJK7_9HEXA</name>
<dbReference type="EMBL" id="CAJVCH010416425">
    <property type="protein sequence ID" value="CAG7818273.1"/>
    <property type="molecule type" value="Genomic_DNA"/>
</dbReference>
<reference evidence="1" key="1">
    <citation type="submission" date="2021-06" db="EMBL/GenBank/DDBJ databases">
        <authorList>
            <person name="Hodson N. C."/>
            <person name="Mongue J. A."/>
            <person name="Jaron S. K."/>
        </authorList>
    </citation>
    <scope>NUCLEOTIDE SEQUENCE</scope>
</reference>
<feature type="non-terminal residue" evidence="1">
    <location>
        <position position="1"/>
    </location>
</feature>
<dbReference type="AlphaFoldDB" id="A0A8J2KJK7"/>
<evidence type="ECO:0000313" key="1">
    <source>
        <dbReference type="EMBL" id="CAG7818273.1"/>
    </source>
</evidence>
<protein>
    <submittedName>
        <fullName evidence="1">Uncharacterized protein</fullName>
    </submittedName>
</protein>
<keyword evidence="2" id="KW-1185">Reference proteome</keyword>
<dbReference type="Proteomes" id="UP000708208">
    <property type="component" value="Unassembled WGS sequence"/>
</dbReference>
<accession>A0A8J2KJK7</accession>
<comment type="caution">
    <text evidence="1">The sequence shown here is derived from an EMBL/GenBank/DDBJ whole genome shotgun (WGS) entry which is preliminary data.</text>
</comment>
<gene>
    <name evidence="1" type="ORF">AFUS01_LOCUS28787</name>
</gene>
<organism evidence="1 2">
    <name type="scientific">Allacma fusca</name>
    <dbReference type="NCBI Taxonomy" id="39272"/>
    <lineage>
        <taxon>Eukaryota</taxon>
        <taxon>Metazoa</taxon>
        <taxon>Ecdysozoa</taxon>
        <taxon>Arthropoda</taxon>
        <taxon>Hexapoda</taxon>
        <taxon>Collembola</taxon>
        <taxon>Symphypleona</taxon>
        <taxon>Sminthuridae</taxon>
        <taxon>Allacma</taxon>
    </lineage>
</organism>
<sequence length="71" mass="8145">LSFEEGCASLSYSYYFDALNLDEVFIDKDKEPTFFERIVPVFAASSASYPMELIYTAGDGHTSRKRNTFWV</sequence>
<proteinExistence type="predicted"/>